<dbReference type="InterPro" id="IPR038765">
    <property type="entry name" value="Papain-like_cys_pep_sf"/>
</dbReference>
<accession>A0A2I4DLL7</accession>
<dbReference type="PANTHER" id="PTHR46915:SF6">
    <property type="entry name" value="CYSTEINE PROTEINASES SUPERFAMILY PROTEIN"/>
    <property type="match status" value="1"/>
</dbReference>
<dbReference type="GO" id="GO:0070139">
    <property type="term" value="F:SUMO-specific endopeptidase activity"/>
    <property type="evidence" value="ECO:0000318"/>
    <property type="project" value="GO_Central"/>
</dbReference>
<dbReference type="KEGG" id="jre:108981375"/>
<name>A0A2I4DLL7_JUGRE</name>
<reference evidence="6" key="1">
    <citation type="submission" date="2025-08" db="UniProtKB">
        <authorList>
            <consortium name="RefSeq"/>
        </authorList>
    </citation>
    <scope>IDENTIFICATION</scope>
    <source>
        <tissue evidence="6">Leaves</tissue>
    </source>
</reference>
<keyword evidence="4" id="KW-0788">Thiol protease</keyword>
<comment type="similarity">
    <text evidence="1">Belongs to the peptidase C48 family.</text>
</comment>
<dbReference type="GO" id="GO:0016926">
    <property type="term" value="P:protein desumoylation"/>
    <property type="evidence" value="ECO:0007669"/>
    <property type="project" value="UniProtKB-ARBA"/>
</dbReference>
<proteinExistence type="inferred from homology"/>
<dbReference type="PANTHER" id="PTHR46915">
    <property type="entry name" value="UBIQUITIN-LIKE PROTEASE 4-RELATED"/>
    <property type="match status" value="1"/>
</dbReference>
<dbReference type="GO" id="GO:0016929">
    <property type="term" value="F:deSUMOylase activity"/>
    <property type="evidence" value="ECO:0000318"/>
    <property type="project" value="GO_Central"/>
</dbReference>
<dbReference type="Gene3D" id="3.40.395.10">
    <property type="entry name" value="Adenoviral Proteinase, Chain A"/>
    <property type="match status" value="1"/>
</dbReference>
<dbReference type="PROSITE" id="PS50600">
    <property type="entry name" value="ULP_PROTEASE"/>
    <property type="match status" value="1"/>
</dbReference>
<evidence type="ECO:0000256" key="1">
    <source>
        <dbReference type="ARBA" id="ARBA00005234"/>
    </source>
</evidence>
<keyword evidence="2 6" id="KW-0645">Protease</keyword>
<dbReference type="AlphaFoldDB" id="A0A2I4DLL7"/>
<evidence type="ECO:0000313" key="6">
    <source>
        <dbReference type="RefSeq" id="XP_018808043.1"/>
    </source>
</evidence>
<dbReference type="OrthoDB" id="1939479at2759"/>
<evidence type="ECO:0000256" key="2">
    <source>
        <dbReference type="ARBA" id="ARBA00022670"/>
    </source>
</evidence>
<sequence length="278" mass="32448">MAKGKRKLVPETIAIDSDNPSSESLDNQMPECFVFSLSGCKKMSKEEAEVPQVVTPFPGRQRTKSRVSPKNAILQEKKIDSGAFEYHFQNLWRSFSEDKRTSFAYLDCLWFALYRKPHYKAKVITWIKKKQIFSKKFVFVPIVCWNHWSLLIFCHFGESLQSKTITPCMLLLDSLEMGNPRRLEPDIRKFAVDIYKAEGRPESKSSVYKIPLLVPKVPQQRNGEECGIYVLYFINLFMEDAPEDFSIEDYPYFMRKNWFTPEGLESFCQKLGSLRKKS</sequence>
<protein>
    <submittedName>
        <fullName evidence="6">Probable ubiquitin-like-specific protease 2A</fullName>
    </submittedName>
</protein>
<gene>
    <name evidence="6" type="primary">LOC108981375</name>
</gene>
<dbReference type="FunCoup" id="A0A2I4DLL7">
    <property type="interactions" value="171"/>
</dbReference>
<dbReference type="GO" id="GO:0006508">
    <property type="term" value="P:proteolysis"/>
    <property type="evidence" value="ECO:0007669"/>
    <property type="project" value="UniProtKB-KW"/>
</dbReference>
<dbReference type="Proteomes" id="UP000235220">
    <property type="component" value="Chromosome 2"/>
</dbReference>
<dbReference type="GeneID" id="108981375"/>
<dbReference type="STRING" id="51240.A0A2I4DLL7"/>
<dbReference type="GO" id="GO:0005634">
    <property type="term" value="C:nucleus"/>
    <property type="evidence" value="ECO:0000318"/>
    <property type="project" value="GO_Central"/>
</dbReference>
<dbReference type="Gramene" id="Jr02_01500_p1">
    <property type="protein sequence ID" value="cds.Jr02_01500_p1"/>
    <property type="gene ID" value="Jr02_01500"/>
</dbReference>
<organism evidence="5 6">
    <name type="scientific">Juglans regia</name>
    <name type="common">English walnut</name>
    <dbReference type="NCBI Taxonomy" id="51240"/>
    <lineage>
        <taxon>Eukaryota</taxon>
        <taxon>Viridiplantae</taxon>
        <taxon>Streptophyta</taxon>
        <taxon>Embryophyta</taxon>
        <taxon>Tracheophyta</taxon>
        <taxon>Spermatophyta</taxon>
        <taxon>Magnoliopsida</taxon>
        <taxon>eudicotyledons</taxon>
        <taxon>Gunneridae</taxon>
        <taxon>Pentapetalae</taxon>
        <taxon>rosids</taxon>
        <taxon>fabids</taxon>
        <taxon>Fagales</taxon>
        <taxon>Juglandaceae</taxon>
        <taxon>Juglans</taxon>
    </lineage>
</organism>
<evidence type="ECO:0000313" key="5">
    <source>
        <dbReference type="Proteomes" id="UP000235220"/>
    </source>
</evidence>
<evidence type="ECO:0000256" key="3">
    <source>
        <dbReference type="ARBA" id="ARBA00022801"/>
    </source>
</evidence>
<keyword evidence="5" id="KW-1185">Reference proteome</keyword>
<dbReference type="RefSeq" id="XP_018808043.1">
    <property type="nucleotide sequence ID" value="XM_018952498.2"/>
</dbReference>
<keyword evidence="3" id="KW-0378">Hydrolase</keyword>
<dbReference type="InterPro" id="IPR003653">
    <property type="entry name" value="Peptidase_C48_C"/>
</dbReference>
<dbReference type="Pfam" id="PF02902">
    <property type="entry name" value="Peptidase_C48"/>
    <property type="match status" value="1"/>
</dbReference>
<evidence type="ECO:0000256" key="4">
    <source>
        <dbReference type="ARBA" id="ARBA00022807"/>
    </source>
</evidence>
<dbReference type="SUPFAM" id="SSF54001">
    <property type="entry name" value="Cysteine proteinases"/>
    <property type="match status" value="1"/>
</dbReference>